<dbReference type="InterPro" id="IPR027417">
    <property type="entry name" value="P-loop_NTPase"/>
</dbReference>
<dbReference type="GO" id="GO:0015417">
    <property type="term" value="F:ABC-type polyamine transporter activity"/>
    <property type="evidence" value="ECO:0007669"/>
    <property type="project" value="UniProtKB-EC"/>
</dbReference>
<dbReference type="Gene3D" id="3.40.50.300">
    <property type="entry name" value="P-loop containing nucleotide triphosphate hydrolases"/>
    <property type="match status" value="1"/>
</dbReference>
<dbReference type="Pfam" id="PF08402">
    <property type="entry name" value="TOBE_2"/>
    <property type="match status" value="1"/>
</dbReference>
<evidence type="ECO:0000256" key="2">
    <source>
        <dbReference type="ARBA" id="ARBA00022475"/>
    </source>
</evidence>
<dbReference type="Pfam" id="PF00005">
    <property type="entry name" value="ABC_tran"/>
    <property type="match status" value="1"/>
</dbReference>
<dbReference type="PROSITE" id="PS50893">
    <property type="entry name" value="ABC_TRANSPORTER_2"/>
    <property type="match status" value="1"/>
</dbReference>
<dbReference type="GO" id="GO:0016887">
    <property type="term" value="F:ATP hydrolysis activity"/>
    <property type="evidence" value="ECO:0007669"/>
    <property type="project" value="InterPro"/>
</dbReference>
<keyword evidence="2 7" id="KW-1003">Cell membrane</keyword>
<reference evidence="9 10" key="1">
    <citation type="submission" date="2019-06" db="EMBL/GenBank/DDBJ databases">
        <title>Genome of Methylobacterium sp. 17Sr1-39.</title>
        <authorList>
            <person name="Seo T."/>
        </authorList>
    </citation>
    <scope>NUCLEOTIDE SEQUENCE [LARGE SCALE GENOMIC DNA]</scope>
    <source>
        <strain evidence="9 10">17Sr1-39</strain>
    </source>
</reference>
<comment type="caution">
    <text evidence="9">The sequence shown here is derived from an EMBL/GenBank/DDBJ whole genome shotgun (WGS) entry which is preliminary data.</text>
</comment>
<dbReference type="GO" id="GO:0043190">
    <property type="term" value="C:ATP-binding cassette (ABC) transporter complex"/>
    <property type="evidence" value="ECO:0007669"/>
    <property type="project" value="InterPro"/>
</dbReference>
<evidence type="ECO:0000259" key="8">
    <source>
        <dbReference type="PROSITE" id="PS50893"/>
    </source>
</evidence>
<dbReference type="EC" id="7.6.2.11" evidence="7"/>
<dbReference type="InterPro" id="IPR003593">
    <property type="entry name" value="AAA+_ATPase"/>
</dbReference>
<dbReference type="InterPro" id="IPR005893">
    <property type="entry name" value="PotA-like"/>
</dbReference>
<dbReference type="InterPro" id="IPR008995">
    <property type="entry name" value="Mo/tungstate-bd_C_term_dom"/>
</dbReference>
<name>A0A5C4LFB5_9HYPH</name>
<dbReference type="OrthoDB" id="9802264at2"/>
<dbReference type="SUPFAM" id="SSF50331">
    <property type="entry name" value="MOP-like"/>
    <property type="match status" value="1"/>
</dbReference>
<dbReference type="PANTHER" id="PTHR42781">
    <property type="entry name" value="SPERMIDINE/PUTRESCINE IMPORT ATP-BINDING PROTEIN POTA"/>
    <property type="match status" value="1"/>
</dbReference>
<dbReference type="RefSeq" id="WP_139037111.1">
    <property type="nucleotide sequence ID" value="NZ_VDDA01000008.1"/>
</dbReference>
<proteinExistence type="inferred from homology"/>
<keyword evidence="6 7" id="KW-0472">Membrane</keyword>
<dbReference type="EMBL" id="VDDA01000008">
    <property type="protein sequence ID" value="TNC11591.1"/>
    <property type="molecule type" value="Genomic_DNA"/>
</dbReference>
<dbReference type="Proteomes" id="UP000305267">
    <property type="component" value="Unassembled WGS sequence"/>
</dbReference>
<comment type="catalytic activity">
    <reaction evidence="7">
        <text>ATP + H2O + polyamine-[polyamine-binding protein]Side 1 = ADP + phosphate + polyamineSide 2 + [polyamine-binding protein]Side 1.</text>
        <dbReference type="EC" id="7.6.2.11"/>
    </reaction>
</comment>
<dbReference type="InterPro" id="IPR003439">
    <property type="entry name" value="ABC_transporter-like_ATP-bd"/>
</dbReference>
<evidence type="ECO:0000313" key="10">
    <source>
        <dbReference type="Proteomes" id="UP000305267"/>
    </source>
</evidence>
<evidence type="ECO:0000256" key="3">
    <source>
        <dbReference type="ARBA" id="ARBA00022741"/>
    </source>
</evidence>
<sequence length="360" mass="39071">MTSAVPLTLVEVSKSFGSLQALKPLTLAIGGGEMLALLGPSGCGKTTTLRIIAGFETPDTGQVLIGGADVTDLPPNRRGLGMVFQNYSLFPHMSVADNVAYGLKMRGVPAAERRVQVRRMLDLVRLGQYEDRQIHQLSGGQQQRVALARSLVTNPSVLLLDEPLGALDKNLRERMQFELREIQRRLGITSIIVTHDQEEALTMSDRVAVMAEGRIVQVGPPTEVYDRPRTRFVSEFLGTANIFAGTIADRAGPFDWAVALDIDRAAPSLVRSDEPLASGRRVLIAVRPERLAIRPAGEGEIPARVQDVVFRGSYFAYELAVPGQPGPVFAYSQSRRDVPADGRVGLTWPADGAIVLQDAP</sequence>
<comment type="subunit">
    <text evidence="7">The complex is composed of two ATP-binding proteins (PotA), two transmembrane proteins (PotB and PotC) and a solute-binding protein (PotD).</text>
</comment>
<keyword evidence="4 7" id="KW-0067">ATP-binding</keyword>
<keyword evidence="5 7" id="KW-1278">Translocase</keyword>
<gene>
    <name evidence="7" type="primary">potA</name>
    <name evidence="9" type="ORF">FF100_18230</name>
</gene>
<evidence type="ECO:0000256" key="1">
    <source>
        <dbReference type="ARBA" id="ARBA00022448"/>
    </source>
</evidence>
<dbReference type="PANTHER" id="PTHR42781:SF4">
    <property type="entry name" value="SPERMIDINE_PUTRESCINE IMPORT ATP-BINDING PROTEIN POTA"/>
    <property type="match status" value="1"/>
</dbReference>
<dbReference type="SMART" id="SM00382">
    <property type="entry name" value="AAA"/>
    <property type="match status" value="1"/>
</dbReference>
<dbReference type="FunFam" id="3.40.50.300:FF:000133">
    <property type="entry name" value="Spermidine/putrescine import ATP-binding protein PotA"/>
    <property type="match status" value="1"/>
</dbReference>
<organism evidence="9 10">
    <name type="scientific">Methylobacterium terricola</name>
    <dbReference type="NCBI Taxonomy" id="2583531"/>
    <lineage>
        <taxon>Bacteria</taxon>
        <taxon>Pseudomonadati</taxon>
        <taxon>Pseudomonadota</taxon>
        <taxon>Alphaproteobacteria</taxon>
        <taxon>Hyphomicrobiales</taxon>
        <taxon>Methylobacteriaceae</taxon>
        <taxon>Methylobacterium</taxon>
    </lineage>
</organism>
<dbReference type="NCBIfam" id="TIGR01187">
    <property type="entry name" value="potA"/>
    <property type="match status" value="1"/>
</dbReference>
<keyword evidence="10" id="KW-1185">Reference proteome</keyword>
<comment type="similarity">
    <text evidence="7">Belongs to the ABC transporter superfamily. Spermidine/putrescine importer (TC 3.A.1.11.1) family.</text>
</comment>
<dbReference type="InterPro" id="IPR017871">
    <property type="entry name" value="ABC_transporter-like_CS"/>
</dbReference>
<evidence type="ECO:0000256" key="4">
    <source>
        <dbReference type="ARBA" id="ARBA00022840"/>
    </source>
</evidence>
<dbReference type="InterPro" id="IPR013611">
    <property type="entry name" value="Transp-assoc_OB_typ2"/>
</dbReference>
<comment type="function">
    <text evidence="7">Part of the ABC transporter complex PotABCD involved in spermidine/putrescine import. Responsible for energy coupling to the transport system.</text>
</comment>
<keyword evidence="3 7" id="KW-0547">Nucleotide-binding</keyword>
<dbReference type="Gene3D" id="2.40.50.100">
    <property type="match status" value="1"/>
</dbReference>
<dbReference type="GO" id="GO:0005524">
    <property type="term" value="F:ATP binding"/>
    <property type="evidence" value="ECO:0007669"/>
    <property type="project" value="UniProtKB-KW"/>
</dbReference>
<evidence type="ECO:0000313" key="9">
    <source>
        <dbReference type="EMBL" id="TNC11591.1"/>
    </source>
</evidence>
<evidence type="ECO:0000256" key="7">
    <source>
        <dbReference type="RuleBase" id="RU364083"/>
    </source>
</evidence>
<dbReference type="AlphaFoldDB" id="A0A5C4LFB5"/>
<dbReference type="PROSITE" id="PS00211">
    <property type="entry name" value="ABC_TRANSPORTER_1"/>
    <property type="match status" value="1"/>
</dbReference>
<protein>
    <recommendedName>
        <fullName evidence="7">Spermidine/putrescine import ATP-binding protein PotA</fullName>
        <ecNumber evidence="7">7.6.2.11</ecNumber>
    </recommendedName>
</protein>
<keyword evidence="1 7" id="KW-0813">Transport</keyword>
<dbReference type="SUPFAM" id="SSF52540">
    <property type="entry name" value="P-loop containing nucleoside triphosphate hydrolases"/>
    <property type="match status" value="1"/>
</dbReference>
<evidence type="ECO:0000256" key="6">
    <source>
        <dbReference type="ARBA" id="ARBA00023136"/>
    </source>
</evidence>
<dbReference type="GO" id="GO:0015847">
    <property type="term" value="P:putrescine transport"/>
    <property type="evidence" value="ECO:0007669"/>
    <property type="project" value="UniProtKB-ARBA"/>
</dbReference>
<feature type="domain" description="ABC transporter" evidence="8">
    <location>
        <begin position="7"/>
        <end position="237"/>
    </location>
</feature>
<accession>A0A5C4LFB5</accession>
<dbReference type="InterPro" id="IPR050093">
    <property type="entry name" value="ABC_SmlMolc_Importer"/>
</dbReference>
<evidence type="ECO:0000256" key="5">
    <source>
        <dbReference type="ARBA" id="ARBA00022967"/>
    </source>
</evidence>